<dbReference type="NCBIfam" id="TIGR00972">
    <property type="entry name" value="3a0107s01c2"/>
    <property type="match status" value="1"/>
</dbReference>
<keyword evidence="6 10" id="KW-0067">ATP-binding</keyword>
<sequence length="277" mass="30980">MQHESHSHGIDIGALGRKKQTLDLANEPVALEVPGLNLYYGDKQALFDVQLNIPRNRVTAFIGPSGCGKSTLLRTFNRMNDLVDGCRVDGEIRLDGKDIYAKGVEVAELRRRVGMVFQKPNPFPKSIYENVVYGLRLQGINQKRVLDETVEWALKSAALWDEVKDRLHDSALGLSGGQQQRLVIARTVAVQPEVLLLDEPCSALDPISTLKVEELINELKGQYTIVIVTHNMQQAARVSDYTAFMYMGKLIEFGDTDTLFTNPAKKQTEDYITGRYG</sequence>
<keyword evidence="4" id="KW-0592">Phosphate transport</keyword>
<dbReference type="InterPro" id="IPR005670">
    <property type="entry name" value="PstB-like"/>
</dbReference>
<dbReference type="InterPro" id="IPR017871">
    <property type="entry name" value="ABC_transporter-like_CS"/>
</dbReference>
<evidence type="ECO:0000256" key="5">
    <source>
        <dbReference type="ARBA" id="ARBA00022741"/>
    </source>
</evidence>
<dbReference type="Pfam" id="PF00005">
    <property type="entry name" value="ABC_tran"/>
    <property type="match status" value="1"/>
</dbReference>
<evidence type="ECO:0000256" key="2">
    <source>
        <dbReference type="ARBA" id="ARBA00022475"/>
    </source>
</evidence>
<keyword evidence="2" id="KW-1003">Cell membrane</keyword>
<keyword evidence="5" id="KW-0547">Nucleotide-binding</keyword>
<evidence type="ECO:0000313" key="11">
    <source>
        <dbReference type="Proteomes" id="UP000813068"/>
    </source>
</evidence>
<dbReference type="InterPro" id="IPR003439">
    <property type="entry name" value="ABC_transporter-like_ATP-bd"/>
</dbReference>
<proteinExistence type="predicted"/>
<dbReference type="PROSITE" id="PS00211">
    <property type="entry name" value="ABC_TRANSPORTER_1"/>
    <property type="match status" value="1"/>
</dbReference>
<keyword evidence="3" id="KW-0997">Cell inner membrane</keyword>
<evidence type="ECO:0000256" key="7">
    <source>
        <dbReference type="ARBA" id="ARBA00022967"/>
    </source>
</evidence>
<protein>
    <submittedName>
        <fullName evidence="10">Phosphate ABC transporter ATP-binding protein PstB</fullName>
    </submittedName>
</protein>
<evidence type="ECO:0000256" key="6">
    <source>
        <dbReference type="ARBA" id="ARBA00022840"/>
    </source>
</evidence>
<dbReference type="PANTHER" id="PTHR43423:SF12">
    <property type="entry name" value="IRON EXPORT ATP-BINDING PROTEIN FETA-RELATED"/>
    <property type="match status" value="1"/>
</dbReference>
<name>A0ABS6MUA1_9GAMM</name>
<dbReference type="EMBL" id="JAHRGL010000010">
    <property type="protein sequence ID" value="MBV2131921.1"/>
    <property type="molecule type" value="Genomic_DNA"/>
</dbReference>
<gene>
    <name evidence="10" type="primary">pstB</name>
    <name evidence="10" type="ORF">KRX52_03805</name>
</gene>
<dbReference type="PROSITE" id="PS50893">
    <property type="entry name" value="ABC_TRANSPORTER_2"/>
    <property type="match status" value="1"/>
</dbReference>
<keyword evidence="1" id="KW-0813">Transport</keyword>
<comment type="caution">
    <text evidence="10">The sequence shown here is derived from an EMBL/GenBank/DDBJ whole genome shotgun (WGS) entry which is preliminary data.</text>
</comment>
<dbReference type="CDD" id="cd03260">
    <property type="entry name" value="ABC_PstB_phosphate_transporter"/>
    <property type="match status" value="1"/>
</dbReference>
<evidence type="ECO:0000256" key="3">
    <source>
        <dbReference type="ARBA" id="ARBA00022519"/>
    </source>
</evidence>
<dbReference type="GO" id="GO:0005524">
    <property type="term" value="F:ATP binding"/>
    <property type="evidence" value="ECO:0007669"/>
    <property type="project" value="UniProtKB-KW"/>
</dbReference>
<keyword evidence="7" id="KW-1278">Translocase</keyword>
<dbReference type="PANTHER" id="PTHR43423">
    <property type="entry name" value="ABC TRANSPORTER I FAMILY MEMBER 17"/>
    <property type="match status" value="1"/>
</dbReference>
<dbReference type="SMART" id="SM00382">
    <property type="entry name" value="AAA"/>
    <property type="match status" value="1"/>
</dbReference>
<keyword evidence="11" id="KW-1185">Reference proteome</keyword>
<feature type="domain" description="ABC transporter" evidence="9">
    <location>
        <begin position="31"/>
        <end position="272"/>
    </location>
</feature>
<evidence type="ECO:0000256" key="8">
    <source>
        <dbReference type="ARBA" id="ARBA00023136"/>
    </source>
</evidence>
<evidence type="ECO:0000256" key="1">
    <source>
        <dbReference type="ARBA" id="ARBA00022448"/>
    </source>
</evidence>
<dbReference type="Proteomes" id="UP000813068">
    <property type="component" value="Unassembled WGS sequence"/>
</dbReference>
<evidence type="ECO:0000259" key="9">
    <source>
        <dbReference type="PROSITE" id="PS50893"/>
    </source>
</evidence>
<evidence type="ECO:0000313" key="10">
    <source>
        <dbReference type="EMBL" id="MBV2131921.1"/>
    </source>
</evidence>
<dbReference type="InterPro" id="IPR003593">
    <property type="entry name" value="AAA+_ATPase"/>
</dbReference>
<reference evidence="10 11" key="1">
    <citation type="submission" date="2021-06" db="EMBL/GenBank/DDBJ databases">
        <title>Differences between aerobic and microaerobic xylene degrading microbial communities.</title>
        <authorList>
            <person name="Banerjee S."/>
            <person name="Tancsics A."/>
        </authorList>
    </citation>
    <scope>NUCLEOTIDE SEQUENCE [LARGE SCALE GENOMIC DNA]</scope>
    <source>
        <strain evidence="10 11">MAP12</strain>
    </source>
</reference>
<keyword evidence="8" id="KW-0472">Membrane</keyword>
<evidence type="ECO:0000256" key="4">
    <source>
        <dbReference type="ARBA" id="ARBA00022592"/>
    </source>
</evidence>
<organism evidence="10 11">
    <name type="scientific">Geopseudomonas aromaticivorans</name>
    <dbReference type="NCBI Taxonomy" id="2849492"/>
    <lineage>
        <taxon>Bacteria</taxon>
        <taxon>Pseudomonadati</taxon>
        <taxon>Pseudomonadota</taxon>
        <taxon>Gammaproteobacteria</taxon>
        <taxon>Pseudomonadales</taxon>
        <taxon>Pseudomonadaceae</taxon>
        <taxon>Geopseudomonas</taxon>
    </lineage>
</organism>
<dbReference type="RefSeq" id="WP_217679830.1">
    <property type="nucleotide sequence ID" value="NZ_JAHRGL010000010.1"/>
</dbReference>
<accession>A0ABS6MUA1</accession>